<evidence type="ECO:0000313" key="2">
    <source>
        <dbReference type="Proteomes" id="UP000438429"/>
    </source>
</evidence>
<dbReference type="AlphaFoldDB" id="A0A6A4RRF8"/>
<organism evidence="1 2">
    <name type="scientific">Scophthalmus maximus</name>
    <name type="common">Turbot</name>
    <name type="synonym">Psetta maxima</name>
    <dbReference type="NCBI Taxonomy" id="52904"/>
    <lineage>
        <taxon>Eukaryota</taxon>
        <taxon>Metazoa</taxon>
        <taxon>Chordata</taxon>
        <taxon>Craniata</taxon>
        <taxon>Vertebrata</taxon>
        <taxon>Euteleostomi</taxon>
        <taxon>Actinopterygii</taxon>
        <taxon>Neopterygii</taxon>
        <taxon>Teleostei</taxon>
        <taxon>Neoteleostei</taxon>
        <taxon>Acanthomorphata</taxon>
        <taxon>Carangaria</taxon>
        <taxon>Pleuronectiformes</taxon>
        <taxon>Pleuronectoidei</taxon>
        <taxon>Scophthalmidae</taxon>
        <taxon>Scophthalmus</taxon>
    </lineage>
</organism>
<proteinExistence type="predicted"/>
<evidence type="ECO:0000313" key="1">
    <source>
        <dbReference type="EMBL" id="KAF0021821.1"/>
    </source>
</evidence>
<sequence length="155" mass="18439">MELTWFIFSSVNELIKLHESTRNQTDSSLIHRRKKPEEQMRVKQLLCRTFRPETSGSPEAECVVSSFMNLLLFTRRMFTGSSATWSLLLRLQVKESQRRHVNVTFRNIRFPPGTNDRDAYYYLYLLYWIFFSHSFSSTRVSMKSLSLRNHEDLST</sequence>
<gene>
    <name evidence="1" type="ORF">F2P81_025926</name>
</gene>
<name>A0A6A4RRF8_SCOMX</name>
<dbReference type="Proteomes" id="UP000438429">
    <property type="component" value="Unassembled WGS sequence"/>
</dbReference>
<protein>
    <submittedName>
        <fullName evidence="1">Uncharacterized protein</fullName>
    </submittedName>
</protein>
<comment type="caution">
    <text evidence="1">The sequence shown here is derived from an EMBL/GenBank/DDBJ whole genome shotgun (WGS) entry which is preliminary data.</text>
</comment>
<accession>A0A6A4RRF8</accession>
<reference evidence="1 2" key="1">
    <citation type="submission" date="2019-06" db="EMBL/GenBank/DDBJ databases">
        <title>Draft genomes of female and male turbot (Scophthalmus maximus).</title>
        <authorList>
            <person name="Xu H."/>
            <person name="Xu X.-W."/>
            <person name="Shao C."/>
            <person name="Chen S."/>
        </authorList>
    </citation>
    <scope>NUCLEOTIDE SEQUENCE [LARGE SCALE GENOMIC DNA]</scope>
    <source>
        <strain evidence="1">Ysfricsl-2016a</strain>
        <tissue evidence="1">Blood</tissue>
    </source>
</reference>
<dbReference type="EMBL" id="VEVO01001597">
    <property type="protein sequence ID" value="KAF0021821.1"/>
    <property type="molecule type" value="Genomic_DNA"/>
</dbReference>